<feature type="chain" id="PRO_5037793430" evidence="1">
    <location>
        <begin position="33"/>
        <end position="222"/>
    </location>
</feature>
<dbReference type="Proteomes" id="UP000775129">
    <property type="component" value="Unassembled WGS sequence"/>
</dbReference>
<reference evidence="2" key="1">
    <citation type="journal article" date="2021" name="PeerJ">
        <title>Extensive microbial diversity within the chicken gut microbiome revealed by metagenomics and culture.</title>
        <authorList>
            <person name="Gilroy R."/>
            <person name="Ravi A."/>
            <person name="Getino M."/>
            <person name="Pursley I."/>
            <person name="Horton D.L."/>
            <person name="Alikhan N.F."/>
            <person name="Baker D."/>
            <person name="Gharbi K."/>
            <person name="Hall N."/>
            <person name="Watson M."/>
            <person name="Adriaenssens E.M."/>
            <person name="Foster-Nyarko E."/>
            <person name="Jarju S."/>
            <person name="Secka A."/>
            <person name="Antonio M."/>
            <person name="Oren A."/>
            <person name="Chaudhuri R.R."/>
            <person name="La Ragione R."/>
            <person name="Hildebrand F."/>
            <person name="Pallen M.J."/>
        </authorList>
    </citation>
    <scope>NUCLEOTIDE SEQUENCE</scope>
    <source>
        <strain evidence="2">1647</strain>
    </source>
</reference>
<keyword evidence="1" id="KW-0732">Signal</keyword>
<evidence type="ECO:0000313" key="2">
    <source>
        <dbReference type="EMBL" id="HJF50969.1"/>
    </source>
</evidence>
<sequence length="222" mass="22975">MQGTSFTRRSLAKGALWSLPVIAVSSTAPALAASAMPVTMVWSGFGAPDSRLANPATQTVDGVNVTASLARPSGINPSGNWTSNDEGRLKLVSRQLIAGDAAQTVTLDFSAPVSHVSLTIDGIDRSSGLGHLEEVYVPSNSTAFTAFSAGTKVTGSGTPSDPFRAKDDVNGDFTGPEYSVSLTWEEPISSLQIGYRQGVRAALASSPEITISPVTFTPTVTA</sequence>
<evidence type="ECO:0000313" key="3">
    <source>
        <dbReference type="Proteomes" id="UP000775129"/>
    </source>
</evidence>
<dbReference type="AlphaFoldDB" id="A0A921GRD3"/>
<gene>
    <name evidence="2" type="ORF">K8W24_14470</name>
</gene>
<protein>
    <submittedName>
        <fullName evidence="2">Uncharacterized protein</fullName>
    </submittedName>
</protein>
<comment type="caution">
    <text evidence="2">The sequence shown here is derived from an EMBL/GenBank/DDBJ whole genome shotgun (WGS) entry which is preliminary data.</text>
</comment>
<organism evidence="2 3">
    <name type="scientific">Brachybacterium paraconglomeratum</name>
    <dbReference type="NCBI Taxonomy" id="173362"/>
    <lineage>
        <taxon>Bacteria</taxon>
        <taxon>Bacillati</taxon>
        <taxon>Actinomycetota</taxon>
        <taxon>Actinomycetes</taxon>
        <taxon>Micrococcales</taxon>
        <taxon>Dermabacteraceae</taxon>
        <taxon>Brachybacterium</taxon>
    </lineage>
</organism>
<evidence type="ECO:0000256" key="1">
    <source>
        <dbReference type="SAM" id="SignalP"/>
    </source>
</evidence>
<name>A0A921GRD3_9MICO</name>
<reference evidence="2" key="2">
    <citation type="submission" date="2021-09" db="EMBL/GenBank/DDBJ databases">
        <authorList>
            <person name="Gilroy R."/>
        </authorList>
    </citation>
    <scope>NUCLEOTIDE SEQUENCE</scope>
    <source>
        <strain evidence="2">1647</strain>
    </source>
</reference>
<dbReference type="EMBL" id="DYWO01000431">
    <property type="protein sequence ID" value="HJF50969.1"/>
    <property type="molecule type" value="Genomic_DNA"/>
</dbReference>
<feature type="signal peptide" evidence="1">
    <location>
        <begin position="1"/>
        <end position="32"/>
    </location>
</feature>
<accession>A0A921GRD3</accession>
<proteinExistence type="predicted"/>